<keyword evidence="2 5" id="KW-0812">Transmembrane</keyword>
<feature type="transmembrane region" description="Helical" evidence="5">
    <location>
        <begin position="97"/>
        <end position="128"/>
    </location>
</feature>
<proteinExistence type="predicted"/>
<feature type="transmembrane region" description="Helical" evidence="5">
    <location>
        <begin position="43"/>
        <end position="76"/>
    </location>
</feature>
<dbReference type="AlphaFoldDB" id="A0A2A2KTG3"/>
<dbReference type="InterPro" id="IPR011547">
    <property type="entry name" value="SLC26A/SulP_dom"/>
</dbReference>
<comment type="subcellular location">
    <subcellularLocation>
        <location evidence="1">Membrane</location>
        <topology evidence="1">Multi-pass membrane protein</topology>
    </subcellularLocation>
</comment>
<organism evidence="7 8">
    <name type="scientific">Diploscapter pachys</name>
    <dbReference type="NCBI Taxonomy" id="2018661"/>
    <lineage>
        <taxon>Eukaryota</taxon>
        <taxon>Metazoa</taxon>
        <taxon>Ecdysozoa</taxon>
        <taxon>Nematoda</taxon>
        <taxon>Chromadorea</taxon>
        <taxon>Rhabditida</taxon>
        <taxon>Rhabditina</taxon>
        <taxon>Rhabditomorpha</taxon>
        <taxon>Rhabditoidea</taxon>
        <taxon>Rhabditidae</taxon>
        <taxon>Diploscapter</taxon>
    </lineage>
</organism>
<dbReference type="Pfam" id="PF00916">
    <property type="entry name" value="Sulfate_transp"/>
    <property type="match status" value="1"/>
</dbReference>
<dbReference type="OrthoDB" id="288203at2759"/>
<dbReference type="STRING" id="2018661.A0A2A2KTG3"/>
<reference evidence="7 8" key="1">
    <citation type="journal article" date="2017" name="Curr. Biol.">
        <title>Genome architecture and evolution of a unichromosomal asexual nematode.</title>
        <authorList>
            <person name="Fradin H."/>
            <person name="Zegar C."/>
            <person name="Gutwein M."/>
            <person name="Lucas J."/>
            <person name="Kovtun M."/>
            <person name="Corcoran D."/>
            <person name="Baugh L.R."/>
            <person name="Kiontke K."/>
            <person name="Gunsalus K."/>
            <person name="Fitch D.H."/>
            <person name="Piano F."/>
        </authorList>
    </citation>
    <scope>NUCLEOTIDE SEQUENCE [LARGE SCALE GENOMIC DNA]</scope>
    <source>
        <strain evidence="7">PF1309</strain>
    </source>
</reference>
<dbReference type="Proteomes" id="UP000218231">
    <property type="component" value="Unassembled WGS sequence"/>
</dbReference>
<dbReference type="EMBL" id="LIAE01007739">
    <property type="protein sequence ID" value="PAV77232.1"/>
    <property type="molecule type" value="Genomic_DNA"/>
</dbReference>
<evidence type="ECO:0000256" key="3">
    <source>
        <dbReference type="ARBA" id="ARBA00022989"/>
    </source>
</evidence>
<sequence length="133" mass="14733">MEFYAIGFMETICSLFPCWPSSTALARTLVYEMAGTKTQLATIFSSILLLSVIFYIGPFIEVLPTCFLSCIIIVALKGMFMQLRKIPILWKCSKPDCVIFIVTFLATVIFDVVPGLSIGVAVGVLAVLHRMQK</sequence>
<evidence type="ECO:0000313" key="7">
    <source>
        <dbReference type="EMBL" id="PAV77232.1"/>
    </source>
</evidence>
<keyword evidence="3 5" id="KW-1133">Transmembrane helix</keyword>
<gene>
    <name evidence="7" type="ORF">WR25_17895</name>
</gene>
<evidence type="ECO:0000256" key="2">
    <source>
        <dbReference type="ARBA" id="ARBA00022692"/>
    </source>
</evidence>
<dbReference type="GO" id="GO:0016020">
    <property type="term" value="C:membrane"/>
    <property type="evidence" value="ECO:0007669"/>
    <property type="project" value="UniProtKB-SubCell"/>
</dbReference>
<feature type="domain" description="SLC26A/SulP transporter" evidence="6">
    <location>
        <begin position="2"/>
        <end position="103"/>
    </location>
</feature>
<dbReference type="PANTHER" id="PTHR11814">
    <property type="entry name" value="SULFATE TRANSPORTER"/>
    <property type="match status" value="1"/>
</dbReference>
<protein>
    <recommendedName>
        <fullName evidence="6">SLC26A/SulP transporter domain-containing protein</fullName>
    </recommendedName>
</protein>
<dbReference type="GO" id="GO:0055085">
    <property type="term" value="P:transmembrane transport"/>
    <property type="evidence" value="ECO:0007669"/>
    <property type="project" value="InterPro"/>
</dbReference>
<accession>A0A2A2KTG3</accession>
<evidence type="ECO:0000256" key="4">
    <source>
        <dbReference type="ARBA" id="ARBA00023136"/>
    </source>
</evidence>
<evidence type="ECO:0000256" key="5">
    <source>
        <dbReference type="SAM" id="Phobius"/>
    </source>
</evidence>
<evidence type="ECO:0000256" key="1">
    <source>
        <dbReference type="ARBA" id="ARBA00004141"/>
    </source>
</evidence>
<evidence type="ECO:0000313" key="8">
    <source>
        <dbReference type="Proteomes" id="UP000218231"/>
    </source>
</evidence>
<keyword evidence="8" id="KW-1185">Reference proteome</keyword>
<evidence type="ECO:0000259" key="6">
    <source>
        <dbReference type="Pfam" id="PF00916"/>
    </source>
</evidence>
<keyword evidence="4 5" id="KW-0472">Membrane</keyword>
<name>A0A2A2KTG3_9BILA</name>
<dbReference type="InterPro" id="IPR001902">
    <property type="entry name" value="SLC26A/SulP_fam"/>
</dbReference>
<comment type="caution">
    <text evidence="7">The sequence shown here is derived from an EMBL/GenBank/DDBJ whole genome shotgun (WGS) entry which is preliminary data.</text>
</comment>